<keyword evidence="3" id="KW-0408">Iron</keyword>
<proteinExistence type="predicted"/>
<dbReference type="EMBL" id="CAXAMN010022917">
    <property type="protein sequence ID" value="CAK9073704.1"/>
    <property type="molecule type" value="Genomic_DNA"/>
</dbReference>
<feature type="transmembrane region" description="Helical" evidence="6">
    <location>
        <begin position="150"/>
        <end position="169"/>
    </location>
</feature>
<keyword evidence="6" id="KW-0472">Membrane</keyword>
<keyword evidence="4" id="KW-0411">Iron-sulfur</keyword>
<evidence type="ECO:0000256" key="3">
    <source>
        <dbReference type="ARBA" id="ARBA00023004"/>
    </source>
</evidence>
<protein>
    <recommendedName>
        <fullName evidence="7">Iron-binding zinc finger CDGSH type domain-containing protein</fullName>
    </recommendedName>
</protein>
<dbReference type="PANTHER" id="PTHR46491">
    <property type="entry name" value="CDGSH IRON SULFUR DOMAIN PROTEIN HOMOLOG"/>
    <property type="match status" value="1"/>
</dbReference>
<dbReference type="InterPro" id="IPR042216">
    <property type="entry name" value="MitoNEET_CISD"/>
</dbReference>
<dbReference type="SMART" id="SM00704">
    <property type="entry name" value="ZnF_CDGSH"/>
    <property type="match status" value="1"/>
</dbReference>
<dbReference type="InterPro" id="IPR018967">
    <property type="entry name" value="FeS-contain_CDGSH-typ"/>
</dbReference>
<dbReference type="PANTHER" id="PTHR46491:SF3">
    <property type="entry name" value="CDGSH IRON-SULFUR DOMAIN-CONTAINING PROTEIN 3, MITOCHONDRIAL"/>
    <property type="match status" value="1"/>
</dbReference>
<organism evidence="8 9">
    <name type="scientific">Durusdinium trenchii</name>
    <dbReference type="NCBI Taxonomy" id="1381693"/>
    <lineage>
        <taxon>Eukaryota</taxon>
        <taxon>Sar</taxon>
        <taxon>Alveolata</taxon>
        <taxon>Dinophyceae</taxon>
        <taxon>Suessiales</taxon>
        <taxon>Symbiodiniaceae</taxon>
        <taxon>Durusdinium</taxon>
    </lineage>
</organism>
<keyword evidence="2" id="KW-0479">Metal-binding</keyword>
<evidence type="ECO:0000256" key="5">
    <source>
        <dbReference type="ARBA" id="ARBA00034078"/>
    </source>
</evidence>
<gene>
    <name evidence="8" type="ORF">CCMP2556_LOCUS36299</name>
</gene>
<keyword evidence="1" id="KW-0001">2Fe-2S</keyword>
<accession>A0ABP0PFK2</accession>
<dbReference type="InterPro" id="IPR052950">
    <property type="entry name" value="CISD"/>
</dbReference>
<sequence>MSLARAVSKGSQLAASRLPAAATGFFGVPSTPEEWEAAGYEISKKNGAPKIYSQWNRWFPYEPVPYSPKLGPYIEHVEKDTVYYWCSCGESVSQPWCDNVGCAGTKFKPMVVIPEHSGKQWFCGSKHSPSRPHFNGTCWSVWMDVNTIPAAGMLFGGCFVTGVIFTWMAHP</sequence>
<evidence type="ECO:0000256" key="1">
    <source>
        <dbReference type="ARBA" id="ARBA00022714"/>
    </source>
</evidence>
<keyword evidence="6" id="KW-0812">Transmembrane</keyword>
<evidence type="ECO:0000256" key="6">
    <source>
        <dbReference type="SAM" id="Phobius"/>
    </source>
</evidence>
<evidence type="ECO:0000259" key="7">
    <source>
        <dbReference type="SMART" id="SM00704"/>
    </source>
</evidence>
<reference evidence="8 9" key="1">
    <citation type="submission" date="2024-02" db="EMBL/GenBank/DDBJ databases">
        <authorList>
            <person name="Chen Y."/>
            <person name="Shah S."/>
            <person name="Dougan E. K."/>
            <person name="Thang M."/>
            <person name="Chan C."/>
        </authorList>
    </citation>
    <scope>NUCLEOTIDE SEQUENCE [LARGE SCALE GENOMIC DNA]</scope>
</reference>
<evidence type="ECO:0000313" key="9">
    <source>
        <dbReference type="Proteomes" id="UP001642484"/>
    </source>
</evidence>
<feature type="domain" description="Iron-binding zinc finger CDGSH type" evidence="7">
    <location>
        <begin position="70"/>
        <end position="103"/>
    </location>
</feature>
<evidence type="ECO:0000256" key="4">
    <source>
        <dbReference type="ARBA" id="ARBA00023014"/>
    </source>
</evidence>
<comment type="cofactor">
    <cofactor evidence="5">
        <name>[2Fe-2S] cluster</name>
        <dbReference type="ChEBI" id="CHEBI:190135"/>
    </cofactor>
</comment>
<evidence type="ECO:0000256" key="2">
    <source>
        <dbReference type="ARBA" id="ARBA00022723"/>
    </source>
</evidence>
<keyword evidence="9" id="KW-1185">Reference proteome</keyword>
<comment type="caution">
    <text evidence="8">The sequence shown here is derived from an EMBL/GenBank/DDBJ whole genome shotgun (WGS) entry which is preliminary data.</text>
</comment>
<name>A0ABP0PFK2_9DINO</name>
<keyword evidence="6" id="KW-1133">Transmembrane helix</keyword>
<evidence type="ECO:0000313" key="8">
    <source>
        <dbReference type="EMBL" id="CAK9073704.1"/>
    </source>
</evidence>
<dbReference type="Proteomes" id="UP001642484">
    <property type="component" value="Unassembled WGS sequence"/>
</dbReference>
<dbReference type="Gene3D" id="3.40.5.90">
    <property type="entry name" value="CDGSH iron-sulfur domain, mitoNEET-type"/>
    <property type="match status" value="1"/>
</dbReference>